<dbReference type="OMA" id="TACGWAI"/>
<dbReference type="Pfam" id="PF12796">
    <property type="entry name" value="Ank_2"/>
    <property type="match status" value="2"/>
</dbReference>
<dbReference type="HOGENOM" id="CLU_1057567_0_0_1"/>
<feature type="repeat" description="ANK" evidence="3">
    <location>
        <begin position="115"/>
        <end position="144"/>
    </location>
</feature>
<dbReference type="InterPro" id="IPR002110">
    <property type="entry name" value="Ankyrin_rpt"/>
</dbReference>
<dbReference type="OrthoDB" id="426293at2759"/>
<dbReference type="GO" id="GO:0045944">
    <property type="term" value="P:positive regulation of transcription by RNA polymerase II"/>
    <property type="evidence" value="ECO:0007669"/>
    <property type="project" value="TreeGrafter"/>
</dbReference>
<dbReference type="GO" id="GO:0005634">
    <property type="term" value="C:nucleus"/>
    <property type="evidence" value="ECO:0007669"/>
    <property type="project" value="TreeGrafter"/>
</dbReference>
<keyword evidence="1" id="KW-0677">Repeat</keyword>
<dbReference type="PANTHER" id="PTHR24193:SF128">
    <property type="entry name" value="GA-BINDING PROTEIN SUBUNIT BETA-1"/>
    <property type="match status" value="1"/>
</dbReference>
<proteinExistence type="predicted"/>
<dbReference type="GO" id="GO:0000976">
    <property type="term" value="F:transcription cis-regulatory region binding"/>
    <property type="evidence" value="ECO:0007669"/>
    <property type="project" value="TreeGrafter"/>
</dbReference>
<accession>C6HLU7</accession>
<dbReference type="PANTHER" id="PTHR24193">
    <property type="entry name" value="ANKYRIN REPEAT PROTEIN"/>
    <property type="match status" value="1"/>
</dbReference>
<sequence>MYPRYTFDDTALLEWFLKHGANPNKRCHVRDCNPLSFAVLEGSLEVMKILLENGRSSSQGQLLHYAAMRKTTDSLAVLEYIYNKCLEINASNINKLLDQGSPEYFAMNRRAGLGTPLHYAARAGSLDSVQFLVGKGGNPWILDPYRRTACGWAIYGEQEHVAQYLQSLRNVVPSNPEKQEFNTYILILITISRQHTQTLRRISRECLRIRKYDSNQANEGRIAHNNLFERIEARHQHPDCIVGSSQSPLNTMTGHAPLIQSLW</sequence>
<gene>
    <name evidence="4" type="ORF">HCDG_07566</name>
</gene>
<dbReference type="PROSITE" id="PS50297">
    <property type="entry name" value="ANK_REP_REGION"/>
    <property type="match status" value="1"/>
</dbReference>
<dbReference type="Proteomes" id="UP000002624">
    <property type="component" value="Unassembled WGS sequence"/>
</dbReference>
<dbReference type="InterPro" id="IPR036770">
    <property type="entry name" value="Ankyrin_rpt-contain_sf"/>
</dbReference>
<dbReference type="VEuPathDB" id="FungiDB:HCDG_07566"/>
<dbReference type="AlphaFoldDB" id="C6HLU7"/>
<keyword evidence="2 3" id="KW-0040">ANK repeat</keyword>
<dbReference type="SUPFAM" id="SSF48403">
    <property type="entry name" value="Ankyrin repeat"/>
    <property type="match status" value="1"/>
</dbReference>
<protein>
    <submittedName>
        <fullName evidence="4">Ankyrin repeat protein</fullName>
    </submittedName>
</protein>
<dbReference type="InterPro" id="IPR050663">
    <property type="entry name" value="Ankyrin-SOCS_Box"/>
</dbReference>
<dbReference type="STRING" id="544712.C6HLU7"/>
<dbReference type="SMART" id="SM00248">
    <property type="entry name" value="ANK"/>
    <property type="match status" value="3"/>
</dbReference>
<evidence type="ECO:0000313" key="4">
    <source>
        <dbReference type="EMBL" id="EER38697.1"/>
    </source>
</evidence>
<evidence type="ECO:0000313" key="5">
    <source>
        <dbReference type="Proteomes" id="UP000002624"/>
    </source>
</evidence>
<organism evidence="4 5">
    <name type="scientific">Ajellomyces capsulatus (strain H143)</name>
    <name type="common">Darling's disease fungus</name>
    <name type="synonym">Histoplasma capsulatum</name>
    <dbReference type="NCBI Taxonomy" id="544712"/>
    <lineage>
        <taxon>Eukaryota</taxon>
        <taxon>Fungi</taxon>
        <taxon>Dikarya</taxon>
        <taxon>Ascomycota</taxon>
        <taxon>Pezizomycotina</taxon>
        <taxon>Eurotiomycetes</taxon>
        <taxon>Eurotiomycetidae</taxon>
        <taxon>Onygenales</taxon>
        <taxon>Ajellomycetaceae</taxon>
        <taxon>Histoplasma</taxon>
    </lineage>
</organism>
<evidence type="ECO:0000256" key="2">
    <source>
        <dbReference type="ARBA" id="ARBA00023043"/>
    </source>
</evidence>
<evidence type="ECO:0000256" key="1">
    <source>
        <dbReference type="ARBA" id="ARBA00022737"/>
    </source>
</evidence>
<dbReference type="PROSITE" id="PS50088">
    <property type="entry name" value="ANK_REPEAT"/>
    <property type="match status" value="1"/>
</dbReference>
<dbReference type="Gene3D" id="1.25.40.20">
    <property type="entry name" value="Ankyrin repeat-containing domain"/>
    <property type="match status" value="2"/>
</dbReference>
<evidence type="ECO:0000256" key="3">
    <source>
        <dbReference type="PROSITE-ProRule" id="PRU00023"/>
    </source>
</evidence>
<name>C6HLU7_AJECH</name>
<reference evidence="5" key="1">
    <citation type="submission" date="2009-05" db="EMBL/GenBank/DDBJ databases">
        <title>The genome sequence of Ajellomyces capsulatus strain H143.</title>
        <authorList>
            <person name="Champion M."/>
            <person name="Cuomo C.A."/>
            <person name="Ma L.-J."/>
            <person name="Henn M.R."/>
            <person name="Sil A."/>
            <person name="Goldman B."/>
            <person name="Young S.K."/>
            <person name="Kodira C.D."/>
            <person name="Zeng Q."/>
            <person name="Koehrsen M."/>
            <person name="Alvarado L."/>
            <person name="Berlin A.M."/>
            <person name="Borenstein D."/>
            <person name="Chen Z."/>
            <person name="Engels R."/>
            <person name="Freedman E."/>
            <person name="Gellesch M."/>
            <person name="Goldberg J."/>
            <person name="Griggs A."/>
            <person name="Gujja S."/>
            <person name="Heiman D.I."/>
            <person name="Hepburn T.A."/>
            <person name="Howarth C."/>
            <person name="Jen D."/>
            <person name="Larson L."/>
            <person name="Lewis B."/>
            <person name="Mehta T."/>
            <person name="Park D."/>
            <person name="Pearson M."/>
            <person name="Roberts A."/>
            <person name="Saif S."/>
            <person name="Shea T.D."/>
            <person name="Shenoy N."/>
            <person name="Sisk P."/>
            <person name="Stolte C."/>
            <person name="Sykes S."/>
            <person name="Walk T."/>
            <person name="White J."/>
            <person name="Yandava C."/>
            <person name="Klein B."/>
            <person name="McEwen J.G."/>
            <person name="Puccia R."/>
            <person name="Goldman G.H."/>
            <person name="Felipe M.S."/>
            <person name="Nino-Vega G."/>
            <person name="San-Blas G."/>
            <person name="Taylor J.W."/>
            <person name="Mendoza L."/>
            <person name="Galagan J.E."/>
            <person name="Nusbaum C."/>
            <person name="Birren B.W."/>
        </authorList>
    </citation>
    <scope>NUCLEOTIDE SEQUENCE [LARGE SCALE GENOMIC DNA]</scope>
    <source>
        <strain evidence="5">H143</strain>
    </source>
</reference>
<dbReference type="EMBL" id="GG692431">
    <property type="protein sequence ID" value="EER38697.1"/>
    <property type="molecule type" value="Genomic_DNA"/>
</dbReference>